<accession>A0A8J6FMT4</accession>
<evidence type="ECO:0000313" key="2">
    <source>
        <dbReference type="Proteomes" id="UP000770717"/>
    </source>
</evidence>
<keyword evidence="2" id="KW-1185">Reference proteome</keyword>
<proteinExistence type="predicted"/>
<evidence type="ECO:0000313" key="1">
    <source>
        <dbReference type="EMBL" id="KAG9490721.1"/>
    </source>
</evidence>
<organism evidence="1 2">
    <name type="scientific">Eleutherodactylus coqui</name>
    <name type="common">Puerto Rican coqui</name>
    <dbReference type="NCBI Taxonomy" id="57060"/>
    <lineage>
        <taxon>Eukaryota</taxon>
        <taxon>Metazoa</taxon>
        <taxon>Chordata</taxon>
        <taxon>Craniata</taxon>
        <taxon>Vertebrata</taxon>
        <taxon>Euteleostomi</taxon>
        <taxon>Amphibia</taxon>
        <taxon>Batrachia</taxon>
        <taxon>Anura</taxon>
        <taxon>Neobatrachia</taxon>
        <taxon>Hyloidea</taxon>
        <taxon>Eleutherodactylidae</taxon>
        <taxon>Eleutherodactylinae</taxon>
        <taxon>Eleutherodactylus</taxon>
        <taxon>Eleutherodactylus</taxon>
    </lineage>
</organism>
<reference evidence="1" key="1">
    <citation type="thesis" date="2020" institute="ProQuest LLC" country="789 East Eisenhower Parkway, Ann Arbor, MI, USA">
        <title>Comparative Genomics and Chromosome Evolution.</title>
        <authorList>
            <person name="Mudd A.B."/>
        </authorList>
    </citation>
    <scope>NUCLEOTIDE SEQUENCE</scope>
    <source>
        <strain evidence="1">HN-11 Male</strain>
        <tissue evidence="1">Kidney and liver</tissue>
    </source>
</reference>
<comment type="caution">
    <text evidence="1">The sequence shown here is derived from an EMBL/GenBank/DDBJ whole genome shotgun (WGS) entry which is preliminary data.</text>
</comment>
<dbReference type="EMBL" id="WNTK01000002">
    <property type="protein sequence ID" value="KAG9490721.1"/>
    <property type="molecule type" value="Genomic_DNA"/>
</dbReference>
<name>A0A8J6FMT4_ELECQ</name>
<sequence>MCFSRNGPLKYFLIWSHIMVTDYKSIVKYSKAEDPQCGNCMWLKHCPPMAENGSRVLPTLMARSCSHGWAGPLQLPPCGAHNLKGKAK</sequence>
<dbReference type="Proteomes" id="UP000770717">
    <property type="component" value="Unassembled WGS sequence"/>
</dbReference>
<dbReference type="AlphaFoldDB" id="A0A8J6FMT4"/>
<protein>
    <submittedName>
        <fullName evidence="1">Uncharacterized protein</fullName>
    </submittedName>
</protein>
<gene>
    <name evidence="1" type="ORF">GDO78_006182</name>
</gene>